<name>A0A0V0YKV4_TRIPS</name>
<organism evidence="1 2">
    <name type="scientific">Trichinella pseudospiralis</name>
    <name type="common">Parasitic roundworm</name>
    <dbReference type="NCBI Taxonomy" id="6337"/>
    <lineage>
        <taxon>Eukaryota</taxon>
        <taxon>Metazoa</taxon>
        <taxon>Ecdysozoa</taxon>
        <taxon>Nematoda</taxon>
        <taxon>Enoplea</taxon>
        <taxon>Dorylaimia</taxon>
        <taxon>Trichinellida</taxon>
        <taxon>Trichinellidae</taxon>
        <taxon>Trichinella</taxon>
    </lineage>
</organism>
<comment type="caution">
    <text evidence="1">The sequence shown here is derived from an EMBL/GenBank/DDBJ whole genome shotgun (WGS) entry which is preliminary data.</text>
</comment>
<proteinExistence type="predicted"/>
<reference evidence="1 2" key="1">
    <citation type="submission" date="2015-01" db="EMBL/GenBank/DDBJ databases">
        <title>Evolution of Trichinella species and genotypes.</title>
        <authorList>
            <person name="Korhonen P.K."/>
            <person name="Edoardo P."/>
            <person name="Giuseppe L.R."/>
            <person name="Gasser R.B."/>
        </authorList>
    </citation>
    <scope>NUCLEOTIDE SEQUENCE [LARGE SCALE GENOMIC DNA]</scope>
    <source>
        <strain evidence="1">ISS141</strain>
    </source>
</reference>
<evidence type="ECO:0000313" key="2">
    <source>
        <dbReference type="Proteomes" id="UP000054815"/>
    </source>
</evidence>
<sequence length="71" mass="7695">MIACDNRTALILAAKRTLLITGFSPYCKLIQLLTAEQGVMDAIFRRVLSGNAAGILRQINSVYAIKQEGVA</sequence>
<accession>A0A0V0YKV4</accession>
<dbReference type="Proteomes" id="UP000054815">
    <property type="component" value="Unassembled WGS sequence"/>
</dbReference>
<dbReference type="EMBL" id="JYDU01000007">
    <property type="protein sequence ID" value="KRY00664.1"/>
    <property type="molecule type" value="Genomic_DNA"/>
</dbReference>
<evidence type="ECO:0000313" key="1">
    <source>
        <dbReference type="EMBL" id="KRY00664.1"/>
    </source>
</evidence>
<dbReference type="AlphaFoldDB" id="A0A0V0YKV4"/>
<protein>
    <submittedName>
        <fullName evidence="1">Uncharacterized protein</fullName>
    </submittedName>
</protein>
<gene>
    <name evidence="1" type="ORF">T4E_3723</name>
</gene>